<dbReference type="AlphaFoldDB" id="A0A0D0AEK0"/>
<reference evidence="8 9" key="1">
    <citation type="submission" date="2014-04" db="EMBL/GenBank/DDBJ databases">
        <authorList>
            <consortium name="DOE Joint Genome Institute"/>
            <person name="Kuo A."/>
            <person name="Ruytinx J."/>
            <person name="Rineau F."/>
            <person name="Colpaert J."/>
            <person name="Kohler A."/>
            <person name="Nagy L.G."/>
            <person name="Floudas D."/>
            <person name="Copeland A."/>
            <person name="Barry K.W."/>
            <person name="Cichocki N."/>
            <person name="Veneault-Fourrey C."/>
            <person name="LaButti K."/>
            <person name="Lindquist E.A."/>
            <person name="Lipzen A."/>
            <person name="Lundell T."/>
            <person name="Morin E."/>
            <person name="Murat C."/>
            <person name="Sun H."/>
            <person name="Tunlid A."/>
            <person name="Henrissat B."/>
            <person name="Grigoriev I.V."/>
            <person name="Hibbett D.S."/>
            <person name="Martin F."/>
            <person name="Nordberg H.P."/>
            <person name="Cantor M.N."/>
            <person name="Hua S.X."/>
        </authorList>
    </citation>
    <scope>NUCLEOTIDE SEQUENCE [LARGE SCALE GENOMIC DNA]</scope>
    <source>
        <strain evidence="8 9">UH-Slu-Lm8-n1</strain>
    </source>
</reference>
<evidence type="ECO:0000256" key="1">
    <source>
        <dbReference type="ARBA" id="ARBA00004141"/>
    </source>
</evidence>
<feature type="transmembrane region" description="Helical" evidence="6">
    <location>
        <begin position="189"/>
        <end position="213"/>
    </location>
</feature>
<evidence type="ECO:0000256" key="3">
    <source>
        <dbReference type="ARBA" id="ARBA00022989"/>
    </source>
</evidence>
<dbReference type="InterPro" id="IPR049326">
    <property type="entry name" value="Rhodopsin_dom_fungi"/>
</dbReference>
<gene>
    <name evidence="8" type="ORF">CY34DRAFT_16319</name>
</gene>
<keyword evidence="9" id="KW-1185">Reference proteome</keyword>
<evidence type="ECO:0000259" key="7">
    <source>
        <dbReference type="Pfam" id="PF20684"/>
    </source>
</evidence>
<keyword evidence="4 6" id="KW-0472">Membrane</keyword>
<evidence type="ECO:0000313" key="9">
    <source>
        <dbReference type="Proteomes" id="UP000054485"/>
    </source>
</evidence>
<dbReference type="HOGENOM" id="CLU_052841_1_0_1"/>
<dbReference type="PANTHER" id="PTHR33048">
    <property type="entry name" value="PTH11-LIKE INTEGRAL MEMBRANE PROTEIN (AFU_ORTHOLOGUE AFUA_5G11245)"/>
    <property type="match status" value="1"/>
</dbReference>
<evidence type="ECO:0000256" key="2">
    <source>
        <dbReference type="ARBA" id="ARBA00022692"/>
    </source>
</evidence>
<protein>
    <recommendedName>
        <fullName evidence="7">Rhodopsin domain-containing protein</fullName>
    </recommendedName>
</protein>
<evidence type="ECO:0000256" key="5">
    <source>
        <dbReference type="ARBA" id="ARBA00038359"/>
    </source>
</evidence>
<feature type="transmembrane region" description="Helical" evidence="6">
    <location>
        <begin position="43"/>
        <end position="63"/>
    </location>
</feature>
<dbReference type="PANTHER" id="PTHR33048:SF19">
    <property type="entry name" value="MEMBRANE PROTEIN PTH11-LIKE, PUTATIVE (AFU_ORTHOLOGUE AFUA_1G14080)-RELATED"/>
    <property type="match status" value="1"/>
</dbReference>
<dbReference type="OrthoDB" id="444631at2759"/>
<feature type="transmembrane region" description="Helical" evidence="6">
    <location>
        <begin position="75"/>
        <end position="99"/>
    </location>
</feature>
<organism evidence="8 9">
    <name type="scientific">Suillus luteus UH-Slu-Lm8-n1</name>
    <dbReference type="NCBI Taxonomy" id="930992"/>
    <lineage>
        <taxon>Eukaryota</taxon>
        <taxon>Fungi</taxon>
        <taxon>Dikarya</taxon>
        <taxon>Basidiomycota</taxon>
        <taxon>Agaricomycotina</taxon>
        <taxon>Agaricomycetes</taxon>
        <taxon>Agaricomycetidae</taxon>
        <taxon>Boletales</taxon>
        <taxon>Suillineae</taxon>
        <taxon>Suillaceae</taxon>
        <taxon>Suillus</taxon>
    </lineage>
</organism>
<comment type="similarity">
    <text evidence="5">Belongs to the SAT4 family.</text>
</comment>
<feature type="transmembrane region" description="Helical" evidence="6">
    <location>
        <begin position="12"/>
        <end position="31"/>
    </location>
</feature>
<comment type="subcellular location">
    <subcellularLocation>
        <location evidence="1">Membrane</location>
        <topology evidence="1">Multi-pass membrane protein</topology>
    </subcellularLocation>
</comment>
<dbReference type="STRING" id="930992.A0A0D0AEK0"/>
<dbReference type="InParanoid" id="A0A0D0AEK0"/>
<accession>A0A0D0AEK0</accession>
<dbReference type="Proteomes" id="UP000054485">
    <property type="component" value="Unassembled WGS sequence"/>
</dbReference>
<evidence type="ECO:0000256" key="4">
    <source>
        <dbReference type="ARBA" id="ARBA00023136"/>
    </source>
</evidence>
<keyword evidence="2 6" id="KW-0812">Transmembrane</keyword>
<dbReference type="Pfam" id="PF20684">
    <property type="entry name" value="Fung_rhodopsin"/>
    <property type="match status" value="1"/>
</dbReference>
<keyword evidence="3 6" id="KW-1133">Transmembrane helix</keyword>
<proteinExistence type="inferred from homology"/>
<feature type="domain" description="Rhodopsin" evidence="7">
    <location>
        <begin position="28"/>
        <end position="236"/>
    </location>
</feature>
<feature type="transmembrane region" description="Helical" evidence="6">
    <location>
        <begin position="155"/>
        <end position="177"/>
    </location>
</feature>
<feature type="transmembrane region" description="Helical" evidence="6">
    <location>
        <begin position="111"/>
        <end position="132"/>
    </location>
</feature>
<dbReference type="GO" id="GO:0016020">
    <property type="term" value="C:membrane"/>
    <property type="evidence" value="ECO:0007669"/>
    <property type="project" value="UniProtKB-SubCell"/>
</dbReference>
<reference evidence="9" key="2">
    <citation type="submission" date="2015-01" db="EMBL/GenBank/DDBJ databases">
        <title>Evolutionary Origins and Diversification of the Mycorrhizal Mutualists.</title>
        <authorList>
            <consortium name="DOE Joint Genome Institute"/>
            <consortium name="Mycorrhizal Genomics Consortium"/>
            <person name="Kohler A."/>
            <person name="Kuo A."/>
            <person name="Nagy L.G."/>
            <person name="Floudas D."/>
            <person name="Copeland A."/>
            <person name="Barry K.W."/>
            <person name="Cichocki N."/>
            <person name="Veneault-Fourrey C."/>
            <person name="LaButti K."/>
            <person name="Lindquist E.A."/>
            <person name="Lipzen A."/>
            <person name="Lundell T."/>
            <person name="Morin E."/>
            <person name="Murat C."/>
            <person name="Riley R."/>
            <person name="Ohm R."/>
            <person name="Sun H."/>
            <person name="Tunlid A."/>
            <person name="Henrissat B."/>
            <person name="Grigoriev I.V."/>
            <person name="Hibbett D.S."/>
            <person name="Martin F."/>
        </authorList>
    </citation>
    <scope>NUCLEOTIDE SEQUENCE [LARGE SCALE GENOMIC DNA]</scope>
    <source>
        <strain evidence="9">UH-Slu-Lm8-n1</strain>
    </source>
</reference>
<dbReference type="InterPro" id="IPR052337">
    <property type="entry name" value="SAT4-like"/>
</dbReference>
<evidence type="ECO:0000313" key="8">
    <source>
        <dbReference type="EMBL" id="KIK36529.1"/>
    </source>
</evidence>
<feature type="transmembrane region" description="Helical" evidence="6">
    <location>
        <begin position="225"/>
        <end position="249"/>
    </location>
</feature>
<sequence length="276" mass="31080">MSSGPTVAQTQVVNYVLPIVATFVTSFRLYCRKRRSLLWLDDAWAACAMIFDIALMICSALYLNGYVFRPQWAKIALYYTLTQCFYGVIWCSRLSILFTVVRLACWGTRRLLIRIAIIFGVVWAILFAQVWWTCESDPSWKKEPRPQCPLGRNVAIAQIVTDVLGDTVLILAPFFLIYKATVLTTAQRVRVICLFSTSAITTAVSLTHSYYVFTEGQLKEAVSAMFEASISLIVANLSVVVTFFLRMLADEDVITRRDSPHSSTMEFSGEGISVEV</sequence>
<evidence type="ECO:0000256" key="6">
    <source>
        <dbReference type="SAM" id="Phobius"/>
    </source>
</evidence>
<dbReference type="EMBL" id="KN835521">
    <property type="protein sequence ID" value="KIK36529.1"/>
    <property type="molecule type" value="Genomic_DNA"/>
</dbReference>
<name>A0A0D0AEK0_9AGAM</name>